<keyword evidence="11 14" id="KW-0472">Membrane</keyword>
<protein>
    <submittedName>
        <fullName evidence="19">TonB-dependent siderophore receptor</fullName>
    </submittedName>
</protein>
<dbReference type="AlphaFoldDB" id="A0A5C6UMT5"/>
<sequence>MTSRLLPFAVRLTSTAIAAAALAAPAFAKAEDGGSAPLAPPRADGAGADAVQAADGILVTARRQGYVVLETSAGTKTETPVIDVPQSITIIDNKQIADQGIRSIADLVRFVPGVTSGQGEGHRDQITLRGNNSTADFYLDGVRDDVQYFRSLYNIDRVEILKGPNAMIFGRGGGGGVVNRVTKSALPDQAITAATASLDTFGSWYVSGDVNVPLSTGTLSSAARINGYYEELGNHRDAYDGRRFGINPVAGFELGNATKLGLSYEYVDDDRVVDRGVPSLGGRPLAGHRDTFFGDPDTNRTTLDAHVASVRLNHRFSDALELNVRGIYGDYDKMYRNIYAGGPVDPATGAFKAGGYWDVTARENVVGQADLVWQTATGGIAHTLLIGVEASRQDTRNNRRNAIFATSNGQLGDSVTFPSFGFSPVIRDRTSQADVFAVYAQDQVEIGQAIELVIGLRHDRFALDTVDLVSGAALSRTDSLWSPRVGLIYKPAANASVYASYSVSYLPQSGDQFLSLSPTTANLDPETFRNYEIGAKWEARPGLIATAAVYQLDSANGTAAGPVPGTVVLTGKQRTRGFEAGLTGRLTDALQLAAGYSYTDAKVIGGDDAGKRTAQVPKHNASLWARYQATDRLGLGVGASYQSKSFANLSNAVVLPGYGRLDLAAFYRLTDGIEAQVNIENVTDATYFPVAHNDNNISTGAPIGARFTLKARF</sequence>
<evidence type="ECO:0000313" key="19">
    <source>
        <dbReference type="EMBL" id="TXC73854.1"/>
    </source>
</evidence>
<dbReference type="GO" id="GO:0015344">
    <property type="term" value="F:siderophore uptake transmembrane transporter activity"/>
    <property type="evidence" value="ECO:0007669"/>
    <property type="project" value="TreeGrafter"/>
</dbReference>
<dbReference type="Pfam" id="PF00593">
    <property type="entry name" value="TonB_dep_Rec_b-barrel"/>
    <property type="match status" value="1"/>
</dbReference>
<dbReference type="GO" id="GO:0015891">
    <property type="term" value="P:siderophore transport"/>
    <property type="evidence" value="ECO:0007669"/>
    <property type="project" value="InterPro"/>
</dbReference>
<dbReference type="InterPro" id="IPR037066">
    <property type="entry name" value="Plug_dom_sf"/>
</dbReference>
<dbReference type="InterPro" id="IPR036942">
    <property type="entry name" value="Beta-barrel_TonB_sf"/>
</dbReference>
<dbReference type="NCBIfam" id="TIGR01783">
    <property type="entry name" value="TonB-siderophor"/>
    <property type="match status" value="1"/>
</dbReference>
<dbReference type="Gene3D" id="2.40.170.20">
    <property type="entry name" value="TonB-dependent receptor, beta-barrel domain"/>
    <property type="match status" value="1"/>
</dbReference>
<evidence type="ECO:0000256" key="8">
    <source>
        <dbReference type="ARBA" id="ARBA00023004"/>
    </source>
</evidence>
<dbReference type="Proteomes" id="UP000321129">
    <property type="component" value="Unassembled WGS sequence"/>
</dbReference>
<feature type="domain" description="TonB-dependent receptor plug" evidence="18">
    <location>
        <begin position="81"/>
        <end position="177"/>
    </location>
</feature>
<comment type="similarity">
    <text evidence="2 14 15">Belongs to the TonB-dependent receptor family.</text>
</comment>
<evidence type="ECO:0000256" key="10">
    <source>
        <dbReference type="ARBA" id="ARBA00023077"/>
    </source>
</evidence>
<evidence type="ECO:0000256" key="9">
    <source>
        <dbReference type="ARBA" id="ARBA00023065"/>
    </source>
</evidence>
<evidence type="ECO:0000313" key="20">
    <source>
        <dbReference type="Proteomes" id="UP000321129"/>
    </source>
</evidence>
<evidence type="ECO:0000256" key="6">
    <source>
        <dbReference type="ARBA" id="ARBA00022692"/>
    </source>
</evidence>
<keyword evidence="13 14" id="KW-0998">Cell outer membrane</keyword>
<name>A0A5C6UMT5_9SPHN</name>
<reference evidence="19 20" key="1">
    <citation type="submission" date="2019-08" db="EMBL/GenBank/DDBJ databases">
        <title>Sphingorhabdus soil sp. nov., isolated from arctic soil.</title>
        <authorList>
            <person name="Liu Y."/>
        </authorList>
    </citation>
    <scope>NUCLEOTIDE SEQUENCE [LARGE SCALE GENOMIC DNA]</scope>
    <source>
        <strain evidence="19 20">D-2Q-5-6</strain>
    </source>
</reference>
<keyword evidence="12 19" id="KW-0675">Receptor</keyword>
<dbReference type="GO" id="GO:0009279">
    <property type="term" value="C:cell outer membrane"/>
    <property type="evidence" value="ECO:0007669"/>
    <property type="project" value="UniProtKB-SubCell"/>
</dbReference>
<keyword evidence="3 14" id="KW-0813">Transport</keyword>
<keyword evidence="10 15" id="KW-0798">TonB box</keyword>
<accession>A0A5C6UMT5</accession>
<evidence type="ECO:0000256" key="4">
    <source>
        <dbReference type="ARBA" id="ARBA00022452"/>
    </source>
</evidence>
<dbReference type="PROSITE" id="PS52016">
    <property type="entry name" value="TONB_DEPENDENT_REC_3"/>
    <property type="match status" value="1"/>
</dbReference>
<feature type="domain" description="TonB-dependent receptor-like beta-barrel" evidence="17">
    <location>
        <begin position="254"/>
        <end position="682"/>
    </location>
</feature>
<evidence type="ECO:0000259" key="18">
    <source>
        <dbReference type="Pfam" id="PF07715"/>
    </source>
</evidence>
<keyword evidence="9" id="KW-0406">Ion transport</keyword>
<keyword evidence="20" id="KW-1185">Reference proteome</keyword>
<organism evidence="19 20">
    <name type="scientific">Flavisphingopyxis soli</name>
    <dbReference type="NCBI Taxonomy" id="2601267"/>
    <lineage>
        <taxon>Bacteria</taxon>
        <taxon>Pseudomonadati</taxon>
        <taxon>Pseudomonadota</taxon>
        <taxon>Alphaproteobacteria</taxon>
        <taxon>Sphingomonadales</taxon>
        <taxon>Sphingopyxidaceae</taxon>
        <taxon>Flavisphingopyxis</taxon>
    </lineage>
</organism>
<comment type="caution">
    <text evidence="19">The sequence shown here is derived from an EMBL/GenBank/DDBJ whole genome shotgun (WGS) entry which is preliminary data.</text>
</comment>
<evidence type="ECO:0000256" key="12">
    <source>
        <dbReference type="ARBA" id="ARBA00023170"/>
    </source>
</evidence>
<dbReference type="InterPro" id="IPR039426">
    <property type="entry name" value="TonB-dep_rcpt-like"/>
</dbReference>
<dbReference type="OrthoDB" id="9760333at2"/>
<evidence type="ECO:0000256" key="13">
    <source>
        <dbReference type="ARBA" id="ARBA00023237"/>
    </source>
</evidence>
<keyword evidence="7 16" id="KW-0732">Signal</keyword>
<evidence type="ECO:0000256" key="5">
    <source>
        <dbReference type="ARBA" id="ARBA00022496"/>
    </source>
</evidence>
<dbReference type="SUPFAM" id="SSF56935">
    <property type="entry name" value="Porins"/>
    <property type="match status" value="1"/>
</dbReference>
<evidence type="ECO:0000259" key="17">
    <source>
        <dbReference type="Pfam" id="PF00593"/>
    </source>
</evidence>
<gene>
    <name evidence="19" type="ORF">FSZ31_03765</name>
</gene>
<keyword evidence="4 14" id="KW-1134">Transmembrane beta strand</keyword>
<dbReference type="PANTHER" id="PTHR32552:SF68">
    <property type="entry name" value="FERRICHROME OUTER MEMBRANE TRANSPORTER_PHAGE RECEPTOR"/>
    <property type="match status" value="1"/>
</dbReference>
<keyword evidence="6 14" id="KW-0812">Transmembrane</keyword>
<evidence type="ECO:0000256" key="14">
    <source>
        <dbReference type="PROSITE-ProRule" id="PRU01360"/>
    </source>
</evidence>
<dbReference type="InterPro" id="IPR012910">
    <property type="entry name" value="Plug_dom"/>
</dbReference>
<evidence type="ECO:0000256" key="3">
    <source>
        <dbReference type="ARBA" id="ARBA00022448"/>
    </source>
</evidence>
<evidence type="ECO:0000256" key="7">
    <source>
        <dbReference type="ARBA" id="ARBA00022729"/>
    </source>
</evidence>
<keyword evidence="8" id="KW-0408">Iron</keyword>
<evidence type="ECO:0000256" key="2">
    <source>
        <dbReference type="ARBA" id="ARBA00009810"/>
    </source>
</evidence>
<keyword evidence="5" id="KW-0410">Iron transport</keyword>
<dbReference type="Gene3D" id="2.170.130.10">
    <property type="entry name" value="TonB-dependent receptor, plug domain"/>
    <property type="match status" value="1"/>
</dbReference>
<evidence type="ECO:0000256" key="15">
    <source>
        <dbReference type="RuleBase" id="RU003357"/>
    </source>
</evidence>
<dbReference type="PANTHER" id="PTHR32552">
    <property type="entry name" value="FERRICHROME IRON RECEPTOR-RELATED"/>
    <property type="match status" value="1"/>
</dbReference>
<evidence type="ECO:0000256" key="16">
    <source>
        <dbReference type="SAM" id="SignalP"/>
    </source>
</evidence>
<comment type="subcellular location">
    <subcellularLocation>
        <location evidence="1 14">Cell outer membrane</location>
        <topology evidence="1 14">Multi-pass membrane protein</topology>
    </subcellularLocation>
</comment>
<dbReference type="CDD" id="cd01347">
    <property type="entry name" value="ligand_gated_channel"/>
    <property type="match status" value="1"/>
</dbReference>
<proteinExistence type="inferred from homology"/>
<dbReference type="GO" id="GO:0038023">
    <property type="term" value="F:signaling receptor activity"/>
    <property type="evidence" value="ECO:0007669"/>
    <property type="project" value="InterPro"/>
</dbReference>
<evidence type="ECO:0000256" key="11">
    <source>
        <dbReference type="ARBA" id="ARBA00023136"/>
    </source>
</evidence>
<dbReference type="InterPro" id="IPR000531">
    <property type="entry name" value="Beta-barrel_TonB"/>
</dbReference>
<dbReference type="InterPro" id="IPR010105">
    <property type="entry name" value="TonB_sidphr_rcpt"/>
</dbReference>
<feature type="chain" id="PRO_5022987005" evidence="16">
    <location>
        <begin position="31"/>
        <end position="713"/>
    </location>
</feature>
<dbReference type="EMBL" id="VOPY01000001">
    <property type="protein sequence ID" value="TXC73854.1"/>
    <property type="molecule type" value="Genomic_DNA"/>
</dbReference>
<dbReference type="Pfam" id="PF07715">
    <property type="entry name" value="Plug"/>
    <property type="match status" value="1"/>
</dbReference>
<evidence type="ECO:0000256" key="1">
    <source>
        <dbReference type="ARBA" id="ARBA00004571"/>
    </source>
</evidence>
<feature type="signal peptide" evidence="16">
    <location>
        <begin position="1"/>
        <end position="30"/>
    </location>
</feature>
<dbReference type="RefSeq" id="WP_147121691.1">
    <property type="nucleotide sequence ID" value="NZ_VOPY01000001.1"/>
</dbReference>